<feature type="region of interest" description="Disordered" evidence="7">
    <location>
        <begin position="1"/>
        <end position="125"/>
    </location>
</feature>
<evidence type="ECO:0000256" key="5">
    <source>
        <dbReference type="ARBA" id="ARBA00057947"/>
    </source>
</evidence>
<keyword evidence="11" id="KW-1185">Reference proteome</keyword>
<dbReference type="GO" id="GO:0019237">
    <property type="term" value="F:centromeric DNA binding"/>
    <property type="evidence" value="ECO:0007669"/>
    <property type="project" value="InterPro"/>
</dbReference>
<evidence type="ECO:0000259" key="8">
    <source>
        <dbReference type="Pfam" id="PF11699"/>
    </source>
</evidence>
<evidence type="ECO:0000313" key="10">
    <source>
        <dbReference type="EMBL" id="KAG0647799.1"/>
    </source>
</evidence>
<feature type="compositionally biased region" description="Polar residues" evidence="7">
    <location>
        <begin position="40"/>
        <end position="58"/>
    </location>
</feature>
<evidence type="ECO:0000259" key="9">
    <source>
        <dbReference type="Pfam" id="PF15624"/>
    </source>
</evidence>
<organism evidence="10 11">
    <name type="scientific">Hyphodiscus hymeniophilus</name>
    <dbReference type="NCBI Taxonomy" id="353542"/>
    <lineage>
        <taxon>Eukaryota</taxon>
        <taxon>Fungi</taxon>
        <taxon>Dikarya</taxon>
        <taxon>Ascomycota</taxon>
        <taxon>Pezizomycotina</taxon>
        <taxon>Leotiomycetes</taxon>
        <taxon>Helotiales</taxon>
        <taxon>Hyphodiscaceae</taxon>
        <taxon>Hyphodiscus</taxon>
    </lineage>
</organism>
<evidence type="ECO:0000256" key="2">
    <source>
        <dbReference type="ARBA" id="ARBA00010291"/>
    </source>
</evidence>
<dbReference type="GO" id="GO:0051455">
    <property type="term" value="P:spindle attachment to meiosis I kinetochore"/>
    <property type="evidence" value="ECO:0007669"/>
    <property type="project" value="TreeGrafter"/>
</dbReference>
<feature type="compositionally biased region" description="Acidic residues" evidence="7">
    <location>
        <begin position="254"/>
        <end position="274"/>
    </location>
</feature>
<proteinExistence type="inferred from homology"/>
<evidence type="ECO:0000313" key="11">
    <source>
        <dbReference type="Proteomes" id="UP000785200"/>
    </source>
</evidence>
<comment type="function">
    <text evidence="5">Component of the kinetochore, a multiprotein complex that assembles on centromeric DNA and attaches chromosomes to spindle microtubules, mediating chromosome segregation and sister chromatid segregation during meiosis and mitosis. Component of the inner kinetochore constitutive centromere-associated network (CCAN), which serves as a structural platform for outer kinetochore assembly.</text>
</comment>
<accession>A0A9P6VHC6</accession>
<dbReference type="GO" id="GO:0051382">
    <property type="term" value="P:kinetochore assembly"/>
    <property type="evidence" value="ECO:0007669"/>
    <property type="project" value="InterPro"/>
</dbReference>
<dbReference type="InterPro" id="IPR014710">
    <property type="entry name" value="RmlC-like_jellyroll"/>
</dbReference>
<dbReference type="AlphaFoldDB" id="A0A9P6VHC6"/>
<keyword evidence="4" id="KW-0539">Nucleus</keyword>
<evidence type="ECO:0000256" key="6">
    <source>
        <dbReference type="ARBA" id="ARBA00075033"/>
    </source>
</evidence>
<comment type="similarity">
    <text evidence="2">Belongs to the CENP-C/MIF2 family.</text>
</comment>
<comment type="caution">
    <text evidence="10">The sequence shown here is derived from an EMBL/GenBank/DDBJ whole genome shotgun (WGS) entry which is preliminary data.</text>
</comment>
<feature type="compositionally biased region" description="Basic and acidic residues" evidence="7">
    <location>
        <begin position="18"/>
        <end position="29"/>
    </location>
</feature>
<dbReference type="PANTHER" id="PTHR16684">
    <property type="entry name" value="CENTROMERE PROTEIN C"/>
    <property type="match status" value="1"/>
</dbReference>
<feature type="domain" description="Mif2/CENP-C cupin" evidence="8">
    <location>
        <begin position="515"/>
        <end position="600"/>
    </location>
</feature>
<keyword evidence="3" id="KW-0238">DNA-binding</keyword>
<dbReference type="FunFam" id="2.60.120.10:FF:000033">
    <property type="entry name" value="Centromere protein C 1"/>
    <property type="match status" value="1"/>
</dbReference>
<dbReference type="CDD" id="cd06993">
    <property type="entry name" value="cupin_CENP-C_C"/>
    <property type="match status" value="1"/>
</dbReference>
<feature type="compositionally biased region" description="Basic residues" evidence="7">
    <location>
        <begin position="239"/>
        <end position="249"/>
    </location>
</feature>
<feature type="region of interest" description="Disordered" evidence="7">
    <location>
        <begin position="149"/>
        <end position="373"/>
    </location>
</feature>
<evidence type="ECO:0000256" key="4">
    <source>
        <dbReference type="ARBA" id="ARBA00023242"/>
    </source>
</evidence>
<dbReference type="Pfam" id="PF15624">
    <property type="entry name" value="Mif2_N"/>
    <property type="match status" value="1"/>
</dbReference>
<feature type="compositionally biased region" description="Basic and acidic residues" evidence="7">
    <location>
        <begin position="290"/>
        <end position="303"/>
    </location>
</feature>
<feature type="compositionally biased region" description="Basic residues" evidence="7">
    <location>
        <begin position="440"/>
        <end position="452"/>
    </location>
</feature>
<dbReference type="InterPro" id="IPR011051">
    <property type="entry name" value="RmlC_Cupin_sf"/>
</dbReference>
<feature type="domain" description="Mif2 N-terminal" evidence="9">
    <location>
        <begin position="5"/>
        <end position="135"/>
    </location>
</feature>
<evidence type="ECO:0000256" key="7">
    <source>
        <dbReference type="SAM" id="MobiDB-lite"/>
    </source>
</evidence>
<dbReference type="GO" id="GO:0005634">
    <property type="term" value="C:nucleus"/>
    <property type="evidence" value="ECO:0007669"/>
    <property type="project" value="UniProtKB-SubCell"/>
</dbReference>
<feature type="compositionally biased region" description="Polar residues" evidence="7">
    <location>
        <begin position="149"/>
        <end position="173"/>
    </location>
</feature>
<dbReference type="InterPro" id="IPR028386">
    <property type="entry name" value="CENP-C/Mif2/cnp3"/>
</dbReference>
<evidence type="ECO:0000256" key="3">
    <source>
        <dbReference type="ARBA" id="ARBA00023125"/>
    </source>
</evidence>
<protein>
    <recommendedName>
        <fullName evidence="6">CENP-C homolog</fullName>
    </recommendedName>
</protein>
<comment type="subcellular location">
    <subcellularLocation>
        <location evidence="1">Nucleus</location>
    </subcellularLocation>
</comment>
<dbReference type="SUPFAM" id="SSF51182">
    <property type="entry name" value="RmlC-like cupins"/>
    <property type="match status" value="1"/>
</dbReference>
<feature type="compositionally biased region" description="Acidic residues" evidence="7">
    <location>
        <begin position="183"/>
        <end position="193"/>
    </location>
</feature>
<dbReference type="OrthoDB" id="1939643at2759"/>
<dbReference type="Pfam" id="PF11699">
    <property type="entry name" value="CENP-C_C"/>
    <property type="match status" value="1"/>
</dbReference>
<dbReference type="GO" id="GO:0000776">
    <property type="term" value="C:kinetochore"/>
    <property type="evidence" value="ECO:0007669"/>
    <property type="project" value="InterPro"/>
</dbReference>
<gene>
    <name evidence="10" type="ORF">D0Z07_5863</name>
</gene>
<dbReference type="InterPro" id="IPR025974">
    <property type="entry name" value="Mif2/CENP-C_cupin"/>
</dbReference>
<dbReference type="PANTHER" id="PTHR16684:SF11">
    <property type="entry name" value="CENTROMERE PROTEIN C"/>
    <property type="match status" value="1"/>
</dbReference>
<feature type="compositionally biased region" description="Acidic residues" evidence="7">
    <location>
        <begin position="213"/>
        <end position="233"/>
    </location>
</feature>
<dbReference type="Gene3D" id="2.60.120.10">
    <property type="entry name" value="Jelly Rolls"/>
    <property type="match status" value="1"/>
</dbReference>
<evidence type="ECO:0000256" key="1">
    <source>
        <dbReference type="ARBA" id="ARBA00004123"/>
    </source>
</evidence>
<feature type="region of interest" description="Disordered" evidence="7">
    <location>
        <begin position="432"/>
        <end position="472"/>
    </location>
</feature>
<sequence length="613" mass="67723">MLEFKEGKKTGLTLPDTGIRDENGLEPMDHVFSSPAKSVARSSRTNGIHTNGDATISSDDMEMGESTVPEPTAVLNARQSMRMPPPRSKSPIKTFLQSPARRNPSLGPTSSPLRGSIVAPKTASVPVPVRRKLDFSTEDLEATVVEESTVTGFPQKRAGSSSSKVVSKLTNGTKPPVLKPSALEDEDEEDDDSGVLNIAQLDDGGDSFQMVNDYEDEEVEQIEENEPVSDPEPEPQPAKKARGRPKRKAKELTPEPEPEAEVDLESEVQDEAEVTSEPVKKAAKGRGKTRKEPRVEEEMDGRPAKRTRRSLEGAEPAPKPVAKGRPAKTKATKAIPAKKSVTAKSKLAAISEVESPDIQRGPPLPRNNRGLFIMRRETPFEGTGFKQSRYGRNSIKPVAYWKNERIEYSEDEAEDGTTKFLVSRIKEVVRKDEVEDTRPKRTYHKPSKKGKKPPASAHTDDDEAEPWEGNPGRIYNEVRQWDPFDEVGAEVAEEEQEVAWSSAAIITKDVAGASFKFAKCLSIPFFGAGMMDVPVGGMKKPKNSRKMQMVFFVYTGRVQVTINGGDPFRISHGGMWQVPRANFYSIFNDGTKPARIFFSQGCEVEEARVEEEE</sequence>
<dbReference type="GO" id="GO:0051315">
    <property type="term" value="P:attachment of mitotic spindle microtubules to kinetochore"/>
    <property type="evidence" value="ECO:0007669"/>
    <property type="project" value="TreeGrafter"/>
</dbReference>
<reference evidence="10" key="1">
    <citation type="submission" date="2019-07" db="EMBL/GenBank/DDBJ databases">
        <title>Hyphodiscus hymeniophilus genome sequencing and assembly.</title>
        <authorList>
            <person name="Kramer G."/>
            <person name="Nodwell J."/>
        </authorList>
    </citation>
    <scope>NUCLEOTIDE SEQUENCE</scope>
    <source>
        <strain evidence="10">ATCC 34498</strain>
    </source>
</reference>
<dbReference type="InterPro" id="IPR028929">
    <property type="entry name" value="Mif2_N"/>
</dbReference>
<name>A0A9P6VHC6_9HELO</name>
<dbReference type="Proteomes" id="UP000785200">
    <property type="component" value="Unassembled WGS sequence"/>
</dbReference>
<dbReference type="EMBL" id="VNKQ01000011">
    <property type="protein sequence ID" value="KAG0647799.1"/>
    <property type="molecule type" value="Genomic_DNA"/>
</dbReference>